<evidence type="ECO:0000256" key="1">
    <source>
        <dbReference type="SAM" id="Coils"/>
    </source>
</evidence>
<evidence type="ECO:0000256" key="3">
    <source>
        <dbReference type="SAM" id="SignalP"/>
    </source>
</evidence>
<dbReference type="PANTHER" id="PTHR45615:SF40">
    <property type="entry name" value="MYOSIN HEAVY CHAIN, NON-MUSCLE"/>
    <property type="match status" value="1"/>
</dbReference>
<evidence type="ECO:0000313" key="6">
    <source>
        <dbReference type="RefSeq" id="XP_035662615.1"/>
    </source>
</evidence>
<gene>
    <name evidence="5 6" type="primary">LOC118406588</name>
</gene>
<proteinExistence type="predicted"/>
<feature type="coiled-coil region" evidence="1">
    <location>
        <begin position="60"/>
        <end position="87"/>
    </location>
</feature>
<dbReference type="GO" id="GO:0032982">
    <property type="term" value="C:myosin filament"/>
    <property type="evidence" value="ECO:0000318"/>
    <property type="project" value="GO_Central"/>
</dbReference>
<dbReference type="RefSeq" id="XP_035662615.1">
    <property type="nucleotide sequence ID" value="XM_035806722.1"/>
</dbReference>
<accession>A0A9J7HQJ3</accession>
<reference evidence="5 6" key="2">
    <citation type="submission" date="2025-04" db="UniProtKB">
        <authorList>
            <consortium name="RefSeq"/>
        </authorList>
    </citation>
    <scope>IDENTIFICATION</scope>
    <source>
        <strain evidence="5 6">S238N-H82</strain>
        <tissue evidence="5 6">Testes</tissue>
    </source>
</reference>
<dbReference type="KEGG" id="bfo:118406588"/>
<evidence type="ECO:0000313" key="5">
    <source>
        <dbReference type="RefSeq" id="XP_035662614.1"/>
    </source>
</evidence>
<feature type="coiled-coil region" evidence="1">
    <location>
        <begin position="1045"/>
        <end position="1072"/>
    </location>
</feature>
<dbReference type="OrthoDB" id="10031173at2759"/>
<feature type="region of interest" description="Disordered" evidence="2">
    <location>
        <begin position="1655"/>
        <end position="1676"/>
    </location>
</feature>
<reference evidence="4" key="1">
    <citation type="journal article" date="2020" name="Nat. Ecol. Evol.">
        <title>Deeply conserved synteny resolves early events in vertebrate evolution.</title>
        <authorList>
            <person name="Simakov O."/>
            <person name="Marletaz F."/>
            <person name="Yue J.X."/>
            <person name="O'Connell B."/>
            <person name="Jenkins J."/>
            <person name="Brandt A."/>
            <person name="Calef R."/>
            <person name="Tung C.H."/>
            <person name="Huang T.K."/>
            <person name="Schmutz J."/>
            <person name="Satoh N."/>
            <person name="Yu J.K."/>
            <person name="Putnam N.H."/>
            <person name="Green R.E."/>
            <person name="Rokhsar D.S."/>
        </authorList>
    </citation>
    <scope>NUCLEOTIDE SEQUENCE [LARGE SCALE GENOMIC DNA]</scope>
    <source>
        <strain evidence="4">S238N-H82</strain>
    </source>
</reference>
<dbReference type="PANTHER" id="PTHR45615">
    <property type="entry name" value="MYOSIN HEAVY CHAIN, NON-MUSCLE"/>
    <property type="match status" value="1"/>
</dbReference>
<evidence type="ECO:0000256" key="2">
    <source>
        <dbReference type="SAM" id="MobiDB-lite"/>
    </source>
</evidence>
<keyword evidence="4" id="KW-1185">Reference proteome</keyword>
<dbReference type="Proteomes" id="UP000001554">
    <property type="component" value="Chromosome 19"/>
</dbReference>
<feature type="coiled-coil region" evidence="1">
    <location>
        <begin position="716"/>
        <end position="750"/>
    </location>
</feature>
<dbReference type="Gene3D" id="1.10.287.1490">
    <property type="match status" value="1"/>
</dbReference>
<protein>
    <submittedName>
        <fullName evidence="5">Golgin subfamily A member 4-like isoform X1</fullName>
    </submittedName>
    <submittedName>
        <fullName evidence="6">Golgin subfamily A member 4-like isoform X2</fullName>
    </submittedName>
</protein>
<dbReference type="GO" id="GO:0016460">
    <property type="term" value="C:myosin II complex"/>
    <property type="evidence" value="ECO:0000318"/>
    <property type="project" value="GO_Central"/>
</dbReference>
<sequence length="2166" mass="238284">MKTMGTSEIYVITCMVMTLLLHEAHAQQENLSSAVTRLDAQFRSMERRLRTQNVVRDNQNKKLLEQNRRQTEKLRLLTGQLDKVQAKVVDVTSALETSKLDASDARQKAVEMQTIVGRQEATIMDLNMRVQALEGAKIAYESTLSSLQRKLDSVEAVAVNRPTSGIDLGSDSDEDSLFDYDSIFVAQEPDSKKKKLGNKAIQKLLRNHTIEISRLMRRQSSASKSLGGLENDVKKNVLAISDLKLKDKALEGTLSRTTSQILEFSSQRTVFGATVSSIRSEVSSVRRRMDETANKVSNATAWIATMDTKTKRLGNSLSNLMSDYRRYFGSQSSGEKTIGEIVKDLKEEDGKLMEGIKANDVGLLDLENRMENMESRVGRNPWPIDTPNQNAASSEKITEMRRDLTRLEADLQRAQGEVRGAMTMLTAHVQETSYLPRKISNLDRLLQGYGIFINSFQDQTDEIKYTIKEQNQTIFEMQLAVNGLQDTFVSLFPESSGKSSRQQKQMDRMGDKLKEMGVNIERLTGRVSAVQQIAASVEPMKNQIQNISTFMTNLNGTAQKLELVTGRVTTLEDQGPEFQALKDKVFVIDKIAGSIPLVQRNVTTLQEEVAQVDTFAQKMRNLERSMAVVGGKVAELNNVKKATNMLEERADNFDLGLQEISKVTKDMEALQERMFRVKSKVSEIDSLMTMVLIGANTTSNTIPGPDESTDEKDAAILELEGQIDVLRSALQKLTSQLENYTTESNQKMSEIERSIIFGVGGSSPINVGEGESTASPGAIMAFSGQLREAMEKVEMMVNAMQNQATSISDNTLKIRELGDLVQQFGTVSPGGNVIAELQTKLSILEQMLQPGNIPTLDSAGRSFDFAELEGMRQQLTGALATSSELTNRIQQLESLYQTSIASKPTESGGLSVDVEERFAKVENDSIAARKLIQTIRDSVEASVLEMQGQVAKLEAFSDTYSSLANSLQTVNEGETQADSQTFKVIATDLAGLKSNVAILQNTIRAYDPRILVVGQLEMAVAEIDDRLKQYISRQQSTSSTNLQELAQVQVRSEELQKTVDGLRAAVASFESRLQDVSSRPAAGVSQPVDAFVEYHNEISELINNANQVNLTLSRHQAILKTLQTQYAANKVMINNVMGSIQQQPSQPIQPPQPAVELESIARLETALTNHDAALSDVRAEIANHDSQMIQLKSMFAQSHASVAQFESKTTELGNMISVNRHVQSGAIQRLERRTGRLEGRVNSFSVDVAKVRNTIELVNLTVSKMENQVRVFSLMNQSRDYDTTELMNITLDSVDENNGTILPTIQKINKIGDQTRQLAQLRSDVTVLNNGLVRLNRDLVMMRSDMANKSGVVDQLTRLNITGAMQQIGTKILSLEATVNGHSAAQRQRPKGQASGWRAQALAFNGPGSYIDHVQLNRRIRVLEALIDEAKSKFEEQGGDIDKLKTMDTNFDYRLNIQVQKIMSLENDRGAIENALKKHQEIIQRLDAASTNQNTVLSSLEEKMSSSGETGKLTENSIENELGGISSTLIGRLEKVVTNNSLVIVDIQKSLSLHDQSMVRLDTMVSVHHDILSRMSTTTSEFRTEIDALQTAVKDLEWLVEEGGATILPTGDLEVDAVTESVNNNTRSLVQVRQSISGIIENLGKMEAVVEDLRQTTSSVDPSGSASPNQGDAEDTLTPERANELIANNPFVTQLANRLANQSLVIDDLQDITQAQYKQIGELESEVGDRFAEMSSRVDAVSTDMDARIAAVATNLGGESENGGSFLQKPDEELADVKDAIDKLDGRTFALELTMRNHSGAISFLREDVDLLAYGSSGDGASPVTGVDAQLVQRLQETTRRQSAMLEGHSAAISEISVKMDDIARLQQHALHPDTATSSQGSGSPDTANLLAVLLKHNNTLARMEVEMKVLADYLEGQSRESRPSVSGSSDPSGFTMLSRSVAQVELDLRSQEETLQYLGADITRLRLDLEKVNTTARSRKMPTGSNQGVTDSEDIWEALAAIEDKNEQQEDIIQSHTSDISSLLATSRDLNSRLSGLSSTGGPESVPAGDLAEIVADLDDLKSKYSNMTATVRFVQQLSNKAGIAATEWNKKRQFFERLLDSHTSAILQLMDKTNAIDAQMSLHLSETKMQSSAGGRSSGGRSGERPGGRSGGRRRNQKKDQDGG</sequence>
<dbReference type="GO" id="GO:0000146">
    <property type="term" value="F:microfilament motor activity"/>
    <property type="evidence" value="ECO:0000318"/>
    <property type="project" value="GO_Central"/>
</dbReference>
<dbReference type="GO" id="GO:0051015">
    <property type="term" value="F:actin filament binding"/>
    <property type="evidence" value="ECO:0000318"/>
    <property type="project" value="GO_Central"/>
</dbReference>
<feature type="signal peptide" evidence="3">
    <location>
        <begin position="1"/>
        <end position="26"/>
    </location>
</feature>
<feature type="compositionally biased region" description="Polar residues" evidence="2">
    <location>
        <begin position="1655"/>
        <end position="1670"/>
    </location>
</feature>
<organism evidence="4 6">
    <name type="scientific">Branchiostoma floridae</name>
    <name type="common">Florida lancelet</name>
    <name type="synonym">Amphioxus</name>
    <dbReference type="NCBI Taxonomy" id="7739"/>
    <lineage>
        <taxon>Eukaryota</taxon>
        <taxon>Metazoa</taxon>
        <taxon>Chordata</taxon>
        <taxon>Cephalochordata</taxon>
        <taxon>Leptocardii</taxon>
        <taxon>Amphioxiformes</taxon>
        <taxon>Branchiostomatidae</taxon>
        <taxon>Branchiostoma</taxon>
    </lineage>
</organism>
<feature type="coiled-coil region" evidence="1">
    <location>
        <begin position="1462"/>
        <end position="1492"/>
    </location>
</feature>
<feature type="region of interest" description="Disordered" evidence="2">
    <location>
        <begin position="2127"/>
        <end position="2166"/>
    </location>
</feature>
<keyword evidence="1" id="KW-0175">Coiled coil</keyword>
<feature type="chain" id="PRO_5044698747" evidence="3">
    <location>
        <begin position="27"/>
        <end position="2166"/>
    </location>
</feature>
<dbReference type="RefSeq" id="XP_035662614.1">
    <property type="nucleotide sequence ID" value="XM_035806721.1"/>
</dbReference>
<feature type="coiled-coil region" evidence="1">
    <location>
        <begin position="390"/>
        <end position="424"/>
    </location>
</feature>
<dbReference type="GeneID" id="118406588"/>
<evidence type="ECO:0000313" key="4">
    <source>
        <dbReference type="Proteomes" id="UP000001554"/>
    </source>
</evidence>
<name>A0A9J7HQJ3_BRAFL</name>
<dbReference type="GO" id="GO:0005737">
    <property type="term" value="C:cytoplasm"/>
    <property type="evidence" value="ECO:0000318"/>
    <property type="project" value="GO_Central"/>
</dbReference>
<keyword evidence="3" id="KW-0732">Signal</keyword>